<dbReference type="PANTHER" id="PTHR36129">
    <property type="entry name" value="ORGANIC SOLUTE TRANSPORTER SUBUNIT BETA-RELATED"/>
    <property type="match status" value="1"/>
</dbReference>
<feature type="chain" id="PRO_5029855147" evidence="2">
    <location>
        <begin position="18"/>
        <end position="284"/>
    </location>
</feature>
<gene>
    <name evidence="3" type="primary">Slc51b</name>
    <name evidence="3" type="ORF">NOTJUL_R03733</name>
</gene>
<dbReference type="PROSITE" id="PS50231">
    <property type="entry name" value="RICIN_B_LECTIN"/>
    <property type="match status" value="1"/>
</dbReference>
<feature type="signal peptide" evidence="2">
    <location>
        <begin position="1"/>
        <end position="17"/>
    </location>
</feature>
<dbReference type="Proteomes" id="UP000531559">
    <property type="component" value="Unassembled WGS sequence"/>
</dbReference>
<dbReference type="CDD" id="cd23385">
    <property type="entry name" value="beta-trefoil_Ricin_MRC-like"/>
    <property type="match status" value="1"/>
</dbReference>
<feature type="transmembrane region" description="Helical" evidence="1">
    <location>
        <begin position="187"/>
        <end position="208"/>
    </location>
</feature>
<dbReference type="GO" id="GO:0015721">
    <property type="term" value="P:bile acid and bile salt transport"/>
    <property type="evidence" value="ECO:0007669"/>
    <property type="project" value="InterPro"/>
</dbReference>
<dbReference type="PANTHER" id="PTHR36129:SF3">
    <property type="match status" value="1"/>
</dbReference>
<dbReference type="GO" id="GO:0005886">
    <property type="term" value="C:plasma membrane"/>
    <property type="evidence" value="ECO:0007669"/>
    <property type="project" value="InterPro"/>
</dbReference>
<keyword evidence="1" id="KW-1133">Transmembrane helix</keyword>
<evidence type="ECO:0000256" key="2">
    <source>
        <dbReference type="SAM" id="SignalP"/>
    </source>
</evidence>
<feature type="non-terminal residue" evidence="3">
    <location>
        <position position="284"/>
    </location>
</feature>
<evidence type="ECO:0000256" key="1">
    <source>
        <dbReference type="SAM" id="Phobius"/>
    </source>
</evidence>
<dbReference type="SUPFAM" id="SSF50370">
    <property type="entry name" value="Ricin B-like lectins"/>
    <property type="match status" value="1"/>
</dbReference>
<accession>A0A7K7WA38</accession>
<dbReference type="InterPro" id="IPR035992">
    <property type="entry name" value="Ricin_B-like_lectins"/>
</dbReference>
<evidence type="ECO:0000313" key="3">
    <source>
        <dbReference type="EMBL" id="NXA50087.1"/>
    </source>
</evidence>
<evidence type="ECO:0000313" key="4">
    <source>
        <dbReference type="Proteomes" id="UP000531559"/>
    </source>
</evidence>
<proteinExistence type="predicted"/>
<reference evidence="3 4" key="1">
    <citation type="submission" date="2019-09" db="EMBL/GenBank/DDBJ databases">
        <title>Bird 10,000 Genomes (B10K) Project - Family phase.</title>
        <authorList>
            <person name="Zhang G."/>
        </authorList>
    </citation>
    <scope>NUCLEOTIDE SEQUENCE [LARGE SCALE GENOMIC DNA]</scope>
    <source>
        <strain evidence="3">B10K-MSB-01</strain>
    </source>
</reference>
<name>A0A7K7WA38_9AVES</name>
<dbReference type="Gene3D" id="2.80.10.50">
    <property type="match status" value="1"/>
</dbReference>
<dbReference type="EMBL" id="VZSV01000075">
    <property type="protein sequence ID" value="NXA50087.1"/>
    <property type="molecule type" value="Genomic_DNA"/>
</dbReference>
<dbReference type="GO" id="GO:0046982">
    <property type="term" value="F:protein heterodimerization activity"/>
    <property type="evidence" value="ECO:0007669"/>
    <property type="project" value="InterPro"/>
</dbReference>
<sequence length="284" mass="31313">MKLFWIIPFLLLQGTETFLMKNAKAKQCLQASPTDGSLLLEGCNPASAFQDWSWQGDSLVNLGTMECLSVQEDGRVQTSDCDRAGRASWGCSESLLSPLGSSQGYLVASRGGVSLADTRGPKAQWQGAAEQSVCEEKSEHSRHVPAALASARTQEPAASDATLLLELPPGQLEELLWFFRREDPSTWNYTVLALSFVVLFLGLFLLAINIVRNRKRKKPVGSEHTAEQAELEAKQALVPVQEFGRADSQKQELLPEEERSGEVLVQWKDGTVTTLYTERAEETL</sequence>
<dbReference type="OrthoDB" id="9899510at2759"/>
<keyword evidence="1" id="KW-0812">Transmembrane</keyword>
<dbReference type="InterPro" id="IPR052678">
    <property type="entry name" value="OST-beta_subunit"/>
</dbReference>
<keyword evidence="1" id="KW-0472">Membrane</keyword>
<dbReference type="AlphaFoldDB" id="A0A7K7WA38"/>
<dbReference type="Pfam" id="PF15048">
    <property type="entry name" value="OSTbeta"/>
    <property type="match status" value="1"/>
</dbReference>
<dbReference type="GO" id="GO:0022857">
    <property type="term" value="F:transmembrane transporter activity"/>
    <property type="evidence" value="ECO:0007669"/>
    <property type="project" value="InterPro"/>
</dbReference>
<organism evidence="3 4">
    <name type="scientific">Nothocercus julius</name>
    <dbReference type="NCBI Taxonomy" id="2585813"/>
    <lineage>
        <taxon>Eukaryota</taxon>
        <taxon>Metazoa</taxon>
        <taxon>Chordata</taxon>
        <taxon>Craniata</taxon>
        <taxon>Vertebrata</taxon>
        <taxon>Euteleostomi</taxon>
        <taxon>Archelosauria</taxon>
        <taxon>Archosauria</taxon>
        <taxon>Dinosauria</taxon>
        <taxon>Saurischia</taxon>
        <taxon>Theropoda</taxon>
        <taxon>Coelurosauria</taxon>
        <taxon>Aves</taxon>
        <taxon>Palaeognathae</taxon>
        <taxon>Tinamiformes</taxon>
        <taxon>Tinamidae</taxon>
        <taxon>Nothocercus</taxon>
    </lineage>
</organism>
<keyword evidence="4" id="KW-1185">Reference proteome</keyword>
<feature type="non-terminal residue" evidence="3">
    <location>
        <position position="1"/>
    </location>
</feature>
<protein>
    <submittedName>
        <fullName evidence="3">OSTB protein</fullName>
    </submittedName>
</protein>
<dbReference type="InterPro" id="IPR029387">
    <property type="entry name" value="OSTbeta"/>
</dbReference>
<comment type="caution">
    <text evidence="3">The sequence shown here is derived from an EMBL/GenBank/DDBJ whole genome shotgun (WGS) entry which is preliminary data.</text>
</comment>
<keyword evidence="2" id="KW-0732">Signal</keyword>